<organism evidence="12 13">
    <name type="scientific">Sulfuritortus calidifontis</name>
    <dbReference type="NCBI Taxonomy" id="1914471"/>
    <lineage>
        <taxon>Bacteria</taxon>
        <taxon>Pseudomonadati</taxon>
        <taxon>Pseudomonadota</taxon>
        <taxon>Betaproteobacteria</taxon>
        <taxon>Nitrosomonadales</taxon>
        <taxon>Thiobacillaceae</taxon>
        <taxon>Sulfuritortus</taxon>
    </lineage>
</organism>
<dbReference type="UniPathway" id="UPA00665"/>
<evidence type="ECO:0000313" key="13">
    <source>
        <dbReference type="Proteomes" id="UP000295135"/>
    </source>
</evidence>
<dbReference type="RefSeq" id="WP_126459367.1">
    <property type="nucleotide sequence ID" value="NZ_AP018721.1"/>
</dbReference>
<dbReference type="EMBL" id="SLZY01000001">
    <property type="protein sequence ID" value="TCS73996.1"/>
    <property type="molecule type" value="Genomic_DNA"/>
</dbReference>
<dbReference type="PRINTS" id="PR00781">
    <property type="entry name" value="LIPOSIGPTASE"/>
</dbReference>
<evidence type="ECO:0000256" key="4">
    <source>
        <dbReference type="ARBA" id="ARBA00022692"/>
    </source>
</evidence>
<evidence type="ECO:0000256" key="8">
    <source>
        <dbReference type="ARBA" id="ARBA00023136"/>
    </source>
</evidence>
<feature type="active site" evidence="9">
    <location>
        <position position="150"/>
    </location>
</feature>
<feature type="transmembrane region" description="Helical" evidence="9">
    <location>
        <begin position="80"/>
        <end position="97"/>
    </location>
</feature>
<sequence length="169" mass="18643">MNTPDIRGQKSEIRNRQSGLAWLWLAALVLVLDQMTKLAVIQTMALHDAIPVTDFFNLVRAHNTGAAFSLLADQPGWQRIFFLAIGLVASGVILHLLRKTRGRPLFCLALALILGGAVGNVIDRLAYGHVVDFLDFHLGDWHWPAFNVADSGITVGAVLLVWQSLRKQP</sequence>
<evidence type="ECO:0000256" key="7">
    <source>
        <dbReference type="ARBA" id="ARBA00022989"/>
    </source>
</evidence>
<dbReference type="Proteomes" id="UP000295135">
    <property type="component" value="Unassembled WGS sequence"/>
</dbReference>
<comment type="subcellular location">
    <subcellularLocation>
        <location evidence="9">Cell membrane</location>
        <topology evidence="9">Multi-pass membrane protein</topology>
    </subcellularLocation>
</comment>
<keyword evidence="13" id="KW-1185">Reference proteome</keyword>
<evidence type="ECO:0000256" key="5">
    <source>
        <dbReference type="ARBA" id="ARBA00022750"/>
    </source>
</evidence>
<gene>
    <name evidence="9" type="primary">lspA</name>
    <name evidence="12" type="ORF">EDC61_101219</name>
</gene>
<evidence type="ECO:0000256" key="2">
    <source>
        <dbReference type="ARBA" id="ARBA00022475"/>
    </source>
</evidence>
<keyword evidence="3 9" id="KW-0645">Protease</keyword>
<dbReference type="AlphaFoldDB" id="A0A4R3K146"/>
<reference evidence="12 13" key="1">
    <citation type="submission" date="2019-03" db="EMBL/GenBank/DDBJ databases">
        <title>Genomic Encyclopedia of Type Strains, Phase IV (KMG-IV): sequencing the most valuable type-strain genomes for metagenomic binning, comparative biology and taxonomic classification.</title>
        <authorList>
            <person name="Goeker M."/>
        </authorList>
    </citation>
    <scope>NUCLEOTIDE SEQUENCE [LARGE SCALE GENOMIC DNA]</scope>
    <source>
        <strain evidence="12 13">DSM 103923</strain>
    </source>
</reference>
<comment type="pathway">
    <text evidence="9">Protein modification; lipoprotein biosynthesis (signal peptide cleavage).</text>
</comment>
<dbReference type="PANTHER" id="PTHR33695:SF1">
    <property type="entry name" value="LIPOPROTEIN SIGNAL PEPTIDASE"/>
    <property type="match status" value="1"/>
</dbReference>
<dbReference type="PANTHER" id="PTHR33695">
    <property type="entry name" value="LIPOPROTEIN SIGNAL PEPTIDASE"/>
    <property type="match status" value="1"/>
</dbReference>
<feature type="transmembrane region" description="Helical" evidence="9">
    <location>
        <begin position="142"/>
        <end position="162"/>
    </location>
</feature>
<evidence type="ECO:0000256" key="1">
    <source>
        <dbReference type="ARBA" id="ARBA00006139"/>
    </source>
</evidence>
<keyword evidence="6 9" id="KW-0378">Hydrolase</keyword>
<dbReference type="PROSITE" id="PS00855">
    <property type="entry name" value="SPASE_II"/>
    <property type="match status" value="1"/>
</dbReference>
<comment type="similarity">
    <text evidence="1 9 11">Belongs to the peptidase A8 family.</text>
</comment>
<proteinExistence type="inferred from homology"/>
<feature type="transmembrane region" description="Helical" evidence="9">
    <location>
        <begin position="104"/>
        <end position="122"/>
    </location>
</feature>
<evidence type="ECO:0000256" key="3">
    <source>
        <dbReference type="ARBA" id="ARBA00022670"/>
    </source>
</evidence>
<evidence type="ECO:0000256" key="9">
    <source>
        <dbReference type="HAMAP-Rule" id="MF_00161"/>
    </source>
</evidence>
<protein>
    <recommendedName>
        <fullName evidence="9">Lipoprotein signal peptidase</fullName>
        <ecNumber evidence="9">3.4.23.36</ecNumber>
    </recommendedName>
    <alternativeName>
        <fullName evidence="9">Prolipoprotein signal peptidase</fullName>
    </alternativeName>
    <alternativeName>
        <fullName evidence="9">Signal peptidase II</fullName>
        <shortName evidence="9">SPase II</shortName>
    </alternativeName>
</protein>
<dbReference type="OrthoDB" id="9810259at2"/>
<dbReference type="GO" id="GO:0004190">
    <property type="term" value="F:aspartic-type endopeptidase activity"/>
    <property type="evidence" value="ECO:0007669"/>
    <property type="project" value="UniProtKB-UniRule"/>
</dbReference>
<evidence type="ECO:0000313" key="12">
    <source>
        <dbReference type="EMBL" id="TCS73996.1"/>
    </source>
</evidence>
<keyword evidence="7 9" id="KW-1133">Transmembrane helix</keyword>
<keyword evidence="4 9" id="KW-0812">Transmembrane</keyword>
<evidence type="ECO:0000256" key="10">
    <source>
        <dbReference type="RuleBase" id="RU000594"/>
    </source>
</evidence>
<dbReference type="GO" id="GO:0005886">
    <property type="term" value="C:plasma membrane"/>
    <property type="evidence" value="ECO:0007669"/>
    <property type="project" value="UniProtKB-SubCell"/>
</dbReference>
<comment type="caution">
    <text evidence="12">The sequence shown here is derived from an EMBL/GenBank/DDBJ whole genome shotgun (WGS) entry which is preliminary data.</text>
</comment>
<dbReference type="NCBIfam" id="TIGR00077">
    <property type="entry name" value="lspA"/>
    <property type="match status" value="1"/>
</dbReference>
<dbReference type="Pfam" id="PF01252">
    <property type="entry name" value="Peptidase_A8"/>
    <property type="match status" value="1"/>
</dbReference>
<feature type="transmembrane region" description="Helical" evidence="9">
    <location>
        <begin position="21"/>
        <end position="41"/>
    </location>
</feature>
<keyword evidence="8 9" id="KW-0472">Membrane</keyword>
<keyword evidence="2 9" id="KW-1003">Cell membrane</keyword>
<feature type="active site" evidence="9">
    <location>
        <position position="132"/>
    </location>
</feature>
<comment type="function">
    <text evidence="9 10">This protein specifically catalyzes the removal of signal peptides from prolipoproteins.</text>
</comment>
<dbReference type="EC" id="3.4.23.36" evidence="9"/>
<accession>A0A4R3K146</accession>
<evidence type="ECO:0000256" key="6">
    <source>
        <dbReference type="ARBA" id="ARBA00022801"/>
    </source>
</evidence>
<name>A0A4R3K146_9PROT</name>
<dbReference type="InterPro" id="IPR001872">
    <property type="entry name" value="Peptidase_A8"/>
</dbReference>
<dbReference type="GO" id="GO:0006508">
    <property type="term" value="P:proteolysis"/>
    <property type="evidence" value="ECO:0007669"/>
    <property type="project" value="UniProtKB-KW"/>
</dbReference>
<dbReference type="HAMAP" id="MF_00161">
    <property type="entry name" value="LspA"/>
    <property type="match status" value="1"/>
</dbReference>
<comment type="catalytic activity">
    <reaction evidence="9 10">
        <text>Release of signal peptides from bacterial membrane prolipoproteins. Hydrolyzes -Xaa-Yaa-Zaa-|-(S,diacylglyceryl)Cys-, in which Xaa is hydrophobic (preferably Leu), and Yaa (Ala or Ser) and Zaa (Gly or Ala) have small, neutral side chains.</text>
        <dbReference type="EC" id="3.4.23.36"/>
    </reaction>
</comment>
<evidence type="ECO:0000256" key="11">
    <source>
        <dbReference type="RuleBase" id="RU004181"/>
    </source>
</evidence>
<keyword evidence="5 9" id="KW-0064">Aspartyl protease</keyword>